<protein>
    <submittedName>
        <fullName evidence="2">Uncharacterized protein</fullName>
    </submittedName>
</protein>
<evidence type="ECO:0000256" key="1">
    <source>
        <dbReference type="SAM" id="MobiDB-lite"/>
    </source>
</evidence>
<organism evidence="2 3">
    <name type="scientific">Trifolium medium</name>
    <dbReference type="NCBI Taxonomy" id="97028"/>
    <lineage>
        <taxon>Eukaryota</taxon>
        <taxon>Viridiplantae</taxon>
        <taxon>Streptophyta</taxon>
        <taxon>Embryophyta</taxon>
        <taxon>Tracheophyta</taxon>
        <taxon>Spermatophyta</taxon>
        <taxon>Magnoliopsida</taxon>
        <taxon>eudicotyledons</taxon>
        <taxon>Gunneridae</taxon>
        <taxon>Pentapetalae</taxon>
        <taxon>rosids</taxon>
        <taxon>fabids</taxon>
        <taxon>Fabales</taxon>
        <taxon>Fabaceae</taxon>
        <taxon>Papilionoideae</taxon>
        <taxon>50 kb inversion clade</taxon>
        <taxon>NPAAA clade</taxon>
        <taxon>Hologalegina</taxon>
        <taxon>IRL clade</taxon>
        <taxon>Trifolieae</taxon>
        <taxon>Trifolium</taxon>
    </lineage>
</organism>
<feature type="region of interest" description="Disordered" evidence="1">
    <location>
        <begin position="1"/>
        <end position="24"/>
    </location>
</feature>
<dbReference type="AlphaFoldDB" id="A0A392TNI4"/>
<evidence type="ECO:0000313" key="3">
    <source>
        <dbReference type="Proteomes" id="UP000265520"/>
    </source>
</evidence>
<evidence type="ECO:0000313" key="2">
    <source>
        <dbReference type="EMBL" id="MCI61455.1"/>
    </source>
</evidence>
<proteinExistence type="predicted"/>
<name>A0A392TNI4_9FABA</name>
<keyword evidence="3" id="KW-1185">Reference proteome</keyword>
<accession>A0A392TNI4</accession>
<sequence length="24" mass="2635">MPKTTTTEVMRKGSMILPEEIQGG</sequence>
<dbReference type="EMBL" id="LXQA010600297">
    <property type="protein sequence ID" value="MCI61455.1"/>
    <property type="molecule type" value="Genomic_DNA"/>
</dbReference>
<comment type="caution">
    <text evidence="2">The sequence shown here is derived from an EMBL/GenBank/DDBJ whole genome shotgun (WGS) entry which is preliminary data.</text>
</comment>
<reference evidence="2 3" key="1">
    <citation type="journal article" date="2018" name="Front. Plant Sci.">
        <title>Red Clover (Trifolium pratense) and Zigzag Clover (T. medium) - A Picture of Genomic Similarities and Differences.</title>
        <authorList>
            <person name="Dluhosova J."/>
            <person name="Istvanek J."/>
            <person name="Nedelnik J."/>
            <person name="Repkova J."/>
        </authorList>
    </citation>
    <scope>NUCLEOTIDE SEQUENCE [LARGE SCALE GENOMIC DNA]</scope>
    <source>
        <strain evidence="3">cv. 10/8</strain>
        <tissue evidence="2">Leaf</tissue>
    </source>
</reference>
<feature type="non-terminal residue" evidence="2">
    <location>
        <position position="24"/>
    </location>
</feature>
<dbReference type="Proteomes" id="UP000265520">
    <property type="component" value="Unassembled WGS sequence"/>
</dbReference>